<evidence type="ECO:0000256" key="12">
    <source>
        <dbReference type="SAM" id="Phobius"/>
    </source>
</evidence>
<dbReference type="Pfam" id="PF07885">
    <property type="entry name" value="Ion_trans_2"/>
    <property type="match status" value="1"/>
</dbReference>
<name>A0AAE0KP06_9CHLO</name>
<evidence type="ECO:0000259" key="14">
    <source>
        <dbReference type="Pfam" id="PF22614"/>
    </source>
</evidence>
<keyword evidence="8" id="KW-0406">Ion transport</keyword>
<reference evidence="15 16" key="1">
    <citation type="journal article" date="2015" name="Genome Biol. Evol.">
        <title>Comparative Genomics of a Bacterivorous Green Alga Reveals Evolutionary Causalities and Consequences of Phago-Mixotrophic Mode of Nutrition.</title>
        <authorList>
            <person name="Burns J.A."/>
            <person name="Paasch A."/>
            <person name="Narechania A."/>
            <person name="Kim E."/>
        </authorList>
    </citation>
    <scope>NUCLEOTIDE SEQUENCE [LARGE SCALE GENOMIC DNA]</scope>
    <source>
        <strain evidence="15 16">PLY_AMNH</strain>
    </source>
</reference>
<evidence type="ECO:0000256" key="8">
    <source>
        <dbReference type="ARBA" id="ARBA00023065"/>
    </source>
</evidence>
<keyword evidence="16" id="KW-1185">Reference proteome</keyword>
<feature type="transmembrane region" description="Helical" evidence="12">
    <location>
        <begin position="142"/>
        <end position="162"/>
    </location>
</feature>
<accession>A0AAE0KP06</accession>
<evidence type="ECO:0000256" key="4">
    <source>
        <dbReference type="ARBA" id="ARBA00022692"/>
    </source>
</evidence>
<organism evidence="15 16">
    <name type="scientific">Cymbomonas tetramitiformis</name>
    <dbReference type="NCBI Taxonomy" id="36881"/>
    <lineage>
        <taxon>Eukaryota</taxon>
        <taxon>Viridiplantae</taxon>
        <taxon>Chlorophyta</taxon>
        <taxon>Pyramimonadophyceae</taxon>
        <taxon>Pyramimonadales</taxon>
        <taxon>Pyramimonadaceae</taxon>
        <taxon>Cymbomonas</taxon>
    </lineage>
</organism>
<dbReference type="PANTHER" id="PTHR10027:SF10">
    <property type="entry name" value="SLOWPOKE 2, ISOFORM D"/>
    <property type="match status" value="1"/>
</dbReference>
<evidence type="ECO:0000256" key="3">
    <source>
        <dbReference type="ARBA" id="ARBA00022538"/>
    </source>
</evidence>
<keyword evidence="5" id="KW-0631">Potassium channel</keyword>
<evidence type="ECO:0000256" key="6">
    <source>
        <dbReference type="ARBA" id="ARBA00022958"/>
    </source>
</evidence>
<feature type="domain" description="RCK N-terminal" evidence="14">
    <location>
        <begin position="190"/>
        <end position="277"/>
    </location>
</feature>
<evidence type="ECO:0000313" key="16">
    <source>
        <dbReference type="Proteomes" id="UP001190700"/>
    </source>
</evidence>
<dbReference type="Pfam" id="PF22614">
    <property type="entry name" value="Slo-like_RCK"/>
    <property type="match status" value="1"/>
</dbReference>
<evidence type="ECO:0000256" key="7">
    <source>
        <dbReference type="ARBA" id="ARBA00022989"/>
    </source>
</evidence>
<evidence type="ECO:0000313" key="15">
    <source>
        <dbReference type="EMBL" id="KAK3255260.1"/>
    </source>
</evidence>
<dbReference type="InterPro" id="IPR003148">
    <property type="entry name" value="RCK_N"/>
</dbReference>
<dbReference type="PANTHER" id="PTHR10027">
    <property type="entry name" value="CALCIUM-ACTIVATED POTASSIUM CHANNEL ALPHA CHAIN"/>
    <property type="match status" value="1"/>
</dbReference>
<feature type="transmembrane region" description="Helical" evidence="12">
    <location>
        <begin position="117"/>
        <end position="136"/>
    </location>
</feature>
<evidence type="ECO:0000256" key="9">
    <source>
        <dbReference type="ARBA" id="ARBA00023136"/>
    </source>
</evidence>
<evidence type="ECO:0008006" key="17">
    <source>
        <dbReference type="Google" id="ProtNLM"/>
    </source>
</evidence>
<dbReference type="GO" id="GO:0005267">
    <property type="term" value="F:potassium channel activity"/>
    <property type="evidence" value="ECO:0007669"/>
    <property type="project" value="UniProtKB-KW"/>
</dbReference>
<dbReference type="AlphaFoldDB" id="A0AAE0KP06"/>
<evidence type="ECO:0000259" key="13">
    <source>
        <dbReference type="Pfam" id="PF07885"/>
    </source>
</evidence>
<keyword evidence="6" id="KW-0630">Potassium</keyword>
<feature type="transmembrane region" description="Helical" evidence="12">
    <location>
        <begin position="6"/>
        <end position="25"/>
    </location>
</feature>
<keyword evidence="7 12" id="KW-1133">Transmembrane helix</keyword>
<dbReference type="GO" id="GO:0016020">
    <property type="term" value="C:membrane"/>
    <property type="evidence" value="ECO:0007669"/>
    <property type="project" value="UniProtKB-SubCell"/>
</dbReference>
<comment type="caution">
    <text evidence="15">The sequence shown here is derived from an EMBL/GenBank/DDBJ whole genome shotgun (WGS) entry which is preliminary data.</text>
</comment>
<feature type="transmembrane region" description="Helical" evidence="12">
    <location>
        <begin position="70"/>
        <end position="97"/>
    </location>
</feature>
<evidence type="ECO:0000256" key="11">
    <source>
        <dbReference type="ARBA" id="ARBA00034430"/>
    </source>
</evidence>
<evidence type="ECO:0000256" key="10">
    <source>
        <dbReference type="ARBA" id="ARBA00023303"/>
    </source>
</evidence>
<feature type="non-terminal residue" evidence="15">
    <location>
        <position position="1"/>
    </location>
</feature>
<keyword evidence="3" id="KW-0633">Potassium transport</keyword>
<evidence type="ECO:0000256" key="2">
    <source>
        <dbReference type="ARBA" id="ARBA00022448"/>
    </source>
</evidence>
<dbReference type="Gene3D" id="1.10.287.70">
    <property type="match status" value="1"/>
</dbReference>
<comment type="catalytic activity">
    <reaction evidence="11">
        <text>K(+)(in) = K(+)(out)</text>
        <dbReference type="Rhea" id="RHEA:29463"/>
        <dbReference type="ChEBI" id="CHEBI:29103"/>
    </reaction>
</comment>
<dbReference type="InterPro" id="IPR013099">
    <property type="entry name" value="K_chnl_dom"/>
</dbReference>
<dbReference type="EMBL" id="LGRX02022808">
    <property type="protein sequence ID" value="KAK3255260.1"/>
    <property type="molecule type" value="Genomic_DNA"/>
</dbReference>
<keyword evidence="4 12" id="KW-0812">Transmembrane</keyword>
<dbReference type="InterPro" id="IPR047871">
    <property type="entry name" value="K_chnl_Slo-like"/>
</dbReference>
<proteinExistence type="predicted"/>
<keyword evidence="2" id="KW-0813">Transport</keyword>
<gene>
    <name evidence="15" type="ORF">CYMTET_35548</name>
</gene>
<protein>
    <recommendedName>
        <fullName evidence="17">Potassium channel domain-containing protein</fullName>
    </recommendedName>
</protein>
<evidence type="ECO:0000256" key="5">
    <source>
        <dbReference type="ARBA" id="ARBA00022826"/>
    </source>
</evidence>
<keyword evidence="10" id="KW-0407">Ion channel</keyword>
<keyword evidence="9 12" id="KW-0472">Membrane</keyword>
<feature type="domain" description="Potassium channel" evidence="13">
    <location>
        <begin position="94"/>
        <end position="170"/>
    </location>
</feature>
<evidence type="ECO:0000256" key="1">
    <source>
        <dbReference type="ARBA" id="ARBA00004141"/>
    </source>
</evidence>
<comment type="subcellular location">
    <subcellularLocation>
        <location evidence="1">Membrane</location>
        <topology evidence="1">Multi-pass membrane protein</topology>
    </subcellularLocation>
</comment>
<dbReference type="SUPFAM" id="SSF81324">
    <property type="entry name" value="Voltage-gated potassium channels"/>
    <property type="match status" value="1"/>
</dbReference>
<dbReference type="Proteomes" id="UP001190700">
    <property type="component" value="Unassembled WGS sequence"/>
</dbReference>
<sequence length="298" mass="33477">EDFHPSFVFDFFSTLDTLCVVPLIWKRRINTWLSFSYLRVAFIMVSLRRIEASTEICHNLMPTRRSGEFYFKLLQSVCIFLAMIVVMAGTMFILELLGEPQGLGDIFFPNAADNMDVSFYSMMYFVCVTISTVGYGDYSPTTLLSQFFTILCIIQGVALVSIQTHNLMEYRRNQVTGSGTFRAKYWRNCNHVVIIGGGVDSCNTTLLAPIIEELSCPSSALLPEVVVMGTQLPTEEMQALLIAFPSVCFLRGSPLIERDLQRCEMATCEMCFIIADVYAKVLQPRPVPPASGITILQL</sequence>